<organism evidence="1 2">
    <name type="scientific">Gossypium tomentosum</name>
    <name type="common">Hawaiian cotton</name>
    <name type="synonym">Gossypium sandvicense</name>
    <dbReference type="NCBI Taxonomy" id="34277"/>
    <lineage>
        <taxon>Eukaryota</taxon>
        <taxon>Viridiplantae</taxon>
        <taxon>Streptophyta</taxon>
        <taxon>Embryophyta</taxon>
        <taxon>Tracheophyta</taxon>
        <taxon>Spermatophyta</taxon>
        <taxon>Magnoliopsida</taxon>
        <taxon>eudicotyledons</taxon>
        <taxon>Gunneridae</taxon>
        <taxon>Pentapetalae</taxon>
        <taxon>rosids</taxon>
        <taxon>malvids</taxon>
        <taxon>Malvales</taxon>
        <taxon>Malvaceae</taxon>
        <taxon>Malvoideae</taxon>
        <taxon>Gossypium</taxon>
    </lineage>
</organism>
<keyword evidence="2" id="KW-1185">Reference proteome</keyword>
<evidence type="ECO:0000313" key="1">
    <source>
        <dbReference type="EMBL" id="TYH45622.1"/>
    </source>
</evidence>
<dbReference type="AlphaFoldDB" id="A0A5D2IT75"/>
<evidence type="ECO:0000313" key="2">
    <source>
        <dbReference type="Proteomes" id="UP000322667"/>
    </source>
</evidence>
<accession>A0A5D2IT75</accession>
<reference evidence="1 2" key="1">
    <citation type="submission" date="2019-07" db="EMBL/GenBank/DDBJ databases">
        <title>WGS assembly of Gossypium tomentosum.</title>
        <authorList>
            <person name="Chen Z.J."/>
            <person name="Sreedasyam A."/>
            <person name="Ando A."/>
            <person name="Song Q."/>
            <person name="De L."/>
            <person name="Hulse-Kemp A."/>
            <person name="Ding M."/>
            <person name="Ye W."/>
            <person name="Kirkbride R."/>
            <person name="Jenkins J."/>
            <person name="Plott C."/>
            <person name="Lovell J."/>
            <person name="Lin Y.-M."/>
            <person name="Vaughn R."/>
            <person name="Liu B."/>
            <person name="Li W."/>
            <person name="Simpson S."/>
            <person name="Scheffler B."/>
            <person name="Saski C."/>
            <person name="Grover C."/>
            <person name="Hu G."/>
            <person name="Conover J."/>
            <person name="Carlson J."/>
            <person name="Shu S."/>
            <person name="Boston L."/>
            <person name="Williams M."/>
            <person name="Peterson D."/>
            <person name="Mcgee K."/>
            <person name="Jones D."/>
            <person name="Wendel J."/>
            <person name="Stelly D."/>
            <person name="Grimwood J."/>
            <person name="Schmutz J."/>
        </authorList>
    </citation>
    <scope>NUCLEOTIDE SEQUENCE [LARGE SCALE GENOMIC DNA]</scope>
    <source>
        <strain evidence="1">7179.01</strain>
    </source>
</reference>
<dbReference type="Proteomes" id="UP000322667">
    <property type="component" value="Chromosome D11"/>
</dbReference>
<sequence>MWSLLIHMGFHVPHATGSERKLVMFSATGLSSSRQFERLTYSGISEPTIIFNSPKHFVAYYSLSHLWVPRYLP</sequence>
<dbReference type="EMBL" id="CM017633">
    <property type="protein sequence ID" value="TYH45622.1"/>
    <property type="molecule type" value="Genomic_DNA"/>
</dbReference>
<gene>
    <name evidence="1" type="ORF">ES332_D11G278400v1</name>
</gene>
<proteinExistence type="predicted"/>
<protein>
    <submittedName>
        <fullName evidence="1">Uncharacterized protein</fullName>
    </submittedName>
</protein>
<name>A0A5D2IT75_GOSTO</name>